<dbReference type="EMBL" id="AJWY01007213">
    <property type="protein sequence ID" value="EKC64668.1"/>
    <property type="molecule type" value="Genomic_DNA"/>
</dbReference>
<dbReference type="SUPFAM" id="SSF51391">
    <property type="entry name" value="Thiamin phosphate synthase"/>
    <property type="match status" value="1"/>
</dbReference>
<dbReference type="CDD" id="cd00564">
    <property type="entry name" value="TMP_TenI"/>
    <property type="match status" value="1"/>
</dbReference>
<sequence>MRIIVITDTSFAASEAESIRILLSEGVDRVHLRKPQSAEADMRRLIEALPPELYPRLTLQDHLHLAGEYGIGGVHLNARNPEIPAGFGGLISRSCHSFGEIASHPTEDYLFLSPIFDSIS</sequence>
<comment type="caution">
    <text evidence="2">The sequence shown here is derived from an EMBL/GenBank/DDBJ whole genome shotgun (WGS) entry which is preliminary data.</text>
</comment>
<dbReference type="GO" id="GO:0009228">
    <property type="term" value="P:thiamine biosynthetic process"/>
    <property type="evidence" value="ECO:0007669"/>
    <property type="project" value="UniProtKB-KW"/>
</dbReference>
<protein>
    <submittedName>
        <fullName evidence="2">Thiamine phosphate pyrophosphorylase</fullName>
    </submittedName>
</protein>
<proteinExistence type="predicted"/>
<dbReference type="InterPro" id="IPR022998">
    <property type="entry name" value="ThiamineP_synth_TenI"/>
</dbReference>
<organism evidence="2">
    <name type="scientific">human gut metagenome</name>
    <dbReference type="NCBI Taxonomy" id="408170"/>
    <lineage>
        <taxon>unclassified sequences</taxon>
        <taxon>metagenomes</taxon>
        <taxon>organismal metagenomes</taxon>
    </lineage>
</organism>
<name>K1T4I2_9ZZZZ</name>
<dbReference type="AlphaFoldDB" id="K1T4I2"/>
<reference evidence="2" key="1">
    <citation type="journal article" date="2013" name="Environ. Microbiol.">
        <title>Microbiota from the distal guts of lean and obese adolescents exhibit partial functional redundancy besides clear differences in community structure.</title>
        <authorList>
            <person name="Ferrer M."/>
            <person name="Ruiz A."/>
            <person name="Lanza F."/>
            <person name="Haange S.B."/>
            <person name="Oberbach A."/>
            <person name="Till H."/>
            <person name="Bargiela R."/>
            <person name="Campoy C."/>
            <person name="Segura M.T."/>
            <person name="Richter M."/>
            <person name="von Bergen M."/>
            <person name="Seifert J."/>
            <person name="Suarez A."/>
        </authorList>
    </citation>
    <scope>NUCLEOTIDE SEQUENCE</scope>
</reference>
<gene>
    <name evidence="2" type="ORF">LEA_10723</name>
</gene>
<accession>K1T4I2</accession>
<dbReference type="Pfam" id="PF02581">
    <property type="entry name" value="TMP-TENI"/>
    <property type="match status" value="1"/>
</dbReference>
<evidence type="ECO:0000313" key="2">
    <source>
        <dbReference type="EMBL" id="EKC64668.1"/>
    </source>
</evidence>
<feature type="non-terminal residue" evidence="2">
    <location>
        <position position="120"/>
    </location>
</feature>
<evidence type="ECO:0000259" key="1">
    <source>
        <dbReference type="Pfam" id="PF02581"/>
    </source>
</evidence>
<dbReference type="Gene3D" id="3.20.20.70">
    <property type="entry name" value="Aldolase class I"/>
    <property type="match status" value="1"/>
</dbReference>
<dbReference type="InterPro" id="IPR036206">
    <property type="entry name" value="ThiamineP_synth_sf"/>
</dbReference>
<feature type="domain" description="Thiamine phosphate synthase/TenI" evidence="1">
    <location>
        <begin position="4"/>
        <end position="118"/>
    </location>
</feature>
<dbReference type="InterPro" id="IPR013785">
    <property type="entry name" value="Aldolase_TIM"/>
</dbReference>